<dbReference type="InterPro" id="IPR047951">
    <property type="entry name" value="Transpos_ISL3"/>
</dbReference>
<accession>A0A415LU93</accession>
<feature type="domain" description="Transposase IS204/IS1001/IS1096/IS1165 DDE" evidence="1">
    <location>
        <begin position="158"/>
        <end position="391"/>
    </location>
</feature>
<evidence type="ECO:0000259" key="2">
    <source>
        <dbReference type="Pfam" id="PF13542"/>
    </source>
</evidence>
<dbReference type="EMBL" id="QROV01000041">
    <property type="protein sequence ID" value="RHL53065.1"/>
    <property type="molecule type" value="Genomic_DNA"/>
</dbReference>
<evidence type="ECO:0000313" key="4">
    <source>
        <dbReference type="Proteomes" id="UP000283616"/>
    </source>
</evidence>
<sequence length="408" mass="47497">MNSSEIFTLALGLAEPWYVSKVELIEGEQSKKELHLWLSFTRGYRFTFGTKEYTTYDTIDKTWRHLNFFEHLCYIHANVPRVQTEENKTIMVEVPWARKNSGFTLLFEAYSMLLIEREMPVSSVSQTMHATDPRIWRVFNHWVHKAVNKIDMSKVQHIGVDETSKRKGHNYITQFVDLDTRKTIFVTEGKGASTFEAFSKALIEKQGKVENIKAISMDMSRSFISGALTHFPQAGIIFDKFHIFKALNEAVDMVRREEHKENSLLKGHRFTLLYSKKNLSPKKKMELDTLLMTYPTIGKAYGFKESFADIFNECTENSVLRLKRWCNIVEQSAIKPLVDFVTMVRSHMFGIKNLFDMRNVNNGILEGLNSKIQLAKKRARGYVNTENFKYMVYFVTGKLKLDYPHETL</sequence>
<gene>
    <name evidence="3" type="ORF">DW011_23465</name>
</gene>
<dbReference type="AlphaFoldDB" id="A0A415LU93"/>
<organism evidence="3 4">
    <name type="scientific">Bacteroides thetaiotaomicron</name>
    <dbReference type="NCBI Taxonomy" id="818"/>
    <lineage>
        <taxon>Bacteria</taxon>
        <taxon>Pseudomonadati</taxon>
        <taxon>Bacteroidota</taxon>
        <taxon>Bacteroidia</taxon>
        <taxon>Bacteroidales</taxon>
        <taxon>Bacteroidaceae</taxon>
        <taxon>Bacteroides</taxon>
    </lineage>
</organism>
<dbReference type="Pfam" id="PF01610">
    <property type="entry name" value="DDE_Tnp_ISL3"/>
    <property type="match status" value="1"/>
</dbReference>
<proteinExistence type="predicted"/>
<dbReference type="NCBIfam" id="NF033550">
    <property type="entry name" value="transpos_ISL3"/>
    <property type="match status" value="1"/>
</dbReference>
<dbReference type="Pfam" id="PF13542">
    <property type="entry name" value="HTH_Tnp_ISL3"/>
    <property type="match status" value="1"/>
</dbReference>
<dbReference type="PANTHER" id="PTHR33498:SF1">
    <property type="entry name" value="TRANSPOSASE FOR INSERTION SEQUENCE ELEMENT IS1557"/>
    <property type="match status" value="1"/>
</dbReference>
<dbReference type="RefSeq" id="WP_118418025.1">
    <property type="nucleotide sequence ID" value="NZ_JAHYLN010000016.1"/>
</dbReference>
<protein>
    <submittedName>
        <fullName evidence="3">ISL3 family transposase</fullName>
    </submittedName>
</protein>
<dbReference type="InterPro" id="IPR032877">
    <property type="entry name" value="Transposase_HTH"/>
</dbReference>
<comment type="caution">
    <text evidence="3">The sequence shown here is derived from an EMBL/GenBank/DDBJ whole genome shotgun (WGS) entry which is preliminary data.</text>
</comment>
<dbReference type="InterPro" id="IPR002560">
    <property type="entry name" value="Transposase_DDE"/>
</dbReference>
<feature type="domain" description="Transposase IS204/IS1001/IS1096/IS1165 helix-turn-helix" evidence="2">
    <location>
        <begin position="92"/>
        <end position="143"/>
    </location>
</feature>
<name>A0A415LU93_BACT4</name>
<evidence type="ECO:0000313" key="3">
    <source>
        <dbReference type="EMBL" id="RHL53065.1"/>
    </source>
</evidence>
<dbReference type="PANTHER" id="PTHR33498">
    <property type="entry name" value="TRANSPOSASE FOR INSERTION SEQUENCE ELEMENT IS1557"/>
    <property type="match status" value="1"/>
</dbReference>
<reference evidence="3 4" key="1">
    <citation type="submission" date="2018-08" db="EMBL/GenBank/DDBJ databases">
        <title>A genome reference for cultivated species of the human gut microbiota.</title>
        <authorList>
            <person name="Zou Y."/>
            <person name="Xue W."/>
            <person name="Luo G."/>
        </authorList>
    </citation>
    <scope>NUCLEOTIDE SEQUENCE [LARGE SCALE GENOMIC DNA]</scope>
    <source>
        <strain evidence="3 4">AF37-12</strain>
    </source>
</reference>
<dbReference type="Proteomes" id="UP000283616">
    <property type="component" value="Unassembled WGS sequence"/>
</dbReference>
<evidence type="ECO:0000259" key="1">
    <source>
        <dbReference type="Pfam" id="PF01610"/>
    </source>
</evidence>